<organism evidence="5 7">
    <name type="scientific">Didymodactylos carnosus</name>
    <dbReference type="NCBI Taxonomy" id="1234261"/>
    <lineage>
        <taxon>Eukaryota</taxon>
        <taxon>Metazoa</taxon>
        <taxon>Spiralia</taxon>
        <taxon>Gnathifera</taxon>
        <taxon>Rotifera</taxon>
        <taxon>Eurotatoria</taxon>
        <taxon>Bdelloidea</taxon>
        <taxon>Philodinida</taxon>
        <taxon>Philodinidae</taxon>
        <taxon>Didymodactylos</taxon>
    </lineage>
</organism>
<feature type="region of interest" description="Disordered" evidence="3">
    <location>
        <begin position="303"/>
        <end position="331"/>
    </location>
</feature>
<dbReference type="AlphaFoldDB" id="A0A815MPB9"/>
<name>A0A815MPB9_9BILA</name>
<evidence type="ECO:0000256" key="2">
    <source>
        <dbReference type="PROSITE-ProRule" id="PRU00176"/>
    </source>
</evidence>
<evidence type="ECO:0000259" key="4">
    <source>
        <dbReference type="PROSITE" id="PS50102"/>
    </source>
</evidence>
<evidence type="ECO:0000313" key="6">
    <source>
        <dbReference type="EMBL" id="CAF4304817.1"/>
    </source>
</evidence>
<evidence type="ECO:0000313" key="5">
    <source>
        <dbReference type="EMBL" id="CAF1422429.1"/>
    </source>
</evidence>
<dbReference type="Pfam" id="PF00076">
    <property type="entry name" value="RRM_1"/>
    <property type="match status" value="2"/>
</dbReference>
<keyword evidence="1 2" id="KW-0694">RNA-binding</keyword>
<dbReference type="InterPro" id="IPR035979">
    <property type="entry name" value="RBD_domain_sf"/>
</dbReference>
<protein>
    <recommendedName>
        <fullName evidence="4">RRM domain-containing protein</fullName>
    </recommendedName>
</protein>
<accession>A0A815MPB9</accession>
<dbReference type="InterPro" id="IPR000504">
    <property type="entry name" value="RRM_dom"/>
</dbReference>
<reference evidence="5" key="1">
    <citation type="submission" date="2021-02" db="EMBL/GenBank/DDBJ databases">
        <authorList>
            <person name="Nowell W R."/>
        </authorList>
    </citation>
    <scope>NUCLEOTIDE SEQUENCE</scope>
</reference>
<evidence type="ECO:0000256" key="1">
    <source>
        <dbReference type="ARBA" id="ARBA00022884"/>
    </source>
</evidence>
<dbReference type="Gene3D" id="3.30.70.330">
    <property type="match status" value="3"/>
</dbReference>
<dbReference type="PANTHER" id="PTHR10352">
    <property type="entry name" value="EUKARYOTIC TRANSLATION INITIATION FACTOR 3 SUBUNIT G"/>
    <property type="match status" value="1"/>
</dbReference>
<dbReference type="SUPFAM" id="SSF54928">
    <property type="entry name" value="RNA-binding domain, RBD"/>
    <property type="match status" value="2"/>
</dbReference>
<dbReference type="GO" id="GO:0003723">
    <property type="term" value="F:RNA binding"/>
    <property type="evidence" value="ECO:0007669"/>
    <property type="project" value="UniProtKB-UniRule"/>
</dbReference>
<proteinExistence type="predicted"/>
<dbReference type="SMART" id="SM00360">
    <property type="entry name" value="RRM"/>
    <property type="match status" value="2"/>
</dbReference>
<dbReference type="InterPro" id="IPR012677">
    <property type="entry name" value="Nucleotide-bd_a/b_plait_sf"/>
</dbReference>
<dbReference type="OrthoDB" id="439808at2759"/>
<feature type="domain" description="RRM" evidence="4">
    <location>
        <begin position="136"/>
        <end position="207"/>
    </location>
</feature>
<dbReference type="Proteomes" id="UP000681722">
    <property type="component" value="Unassembled WGS sequence"/>
</dbReference>
<dbReference type="Proteomes" id="UP000663829">
    <property type="component" value="Unassembled WGS sequence"/>
</dbReference>
<sequence length="331" mass="37288">MAKYVGNLENTVTEDLLLALFTQIGPCKGCKIIHEVRSLLNHAFLSEFNEHQTAAHALLAMNKRLCMGKDAETAIASMNGQWLGTRKIRTNWATRKAQAGHDGQRYREAPNQSYNNEYSQKLDYNEVWQRTGEANSTVYFGGINDVNEELVRNIFHSYGQIQEIRVFKEKGYAFVKFFSKDSACQAICNVHGMDINGYTAKCGWGRDDGSMGPAGNNSQDFSLPSMNSQMQHMSQNLYQSSSNDSMMSNSLNQGQYGYSPNYTQQYMQNQQPSWNMQSTTSNIRPSTSFWECIPNSNNGATPWNMSQSSYPNQLPQYPKPTATNSGWAPQS</sequence>
<dbReference type="PROSITE" id="PS50102">
    <property type="entry name" value="RRM"/>
    <property type="match status" value="2"/>
</dbReference>
<keyword evidence="7" id="KW-1185">Reference proteome</keyword>
<gene>
    <name evidence="5" type="ORF">GPM918_LOCUS33756</name>
    <name evidence="6" type="ORF">SRO942_LOCUS34440</name>
</gene>
<comment type="caution">
    <text evidence="5">The sequence shown here is derived from an EMBL/GenBank/DDBJ whole genome shotgun (WGS) entry which is preliminary data.</text>
</comment>
<evidence type="ECO:0000313" key="7">
    <source>
        <dbReference type="Proteomes" id="UP000663829"/>
    </source>
</evidence>
<dbReference type="EMBL" id="CAJNOQ010018222">
    <property type="protein sequence ID" value="CAF1422429.1"/>
    <property type="molecule type" value="Genomic_DNA"/>
</dbReference>
<feature type="domain" description="RRM" evidence="4">
    <location>
        <begin position="1"/>
        <end position="95"/>
    </location>
</feature>
<dbReference type="EMBL" id="CAJOBC010083647">
    <property type="protein sequence ID" value="CAF4304817.1"/>
    <property type="molecule type" value="Genomic_DNA"/>
</dbReference>
<evidence type="ECO:0000256" key="3">
    <source>
        <dbReference type="SAM" id="MobiDB-lite"/>
    </source>
</evidence>